<keyword evidence="2" id="KW-0479">Metal-binding</keyword>
<keyword evidence="5" id="KW-0408">Iron</keyword>
<gene>
    <name evidence="7" type="ORF">ABDJ38_15510</name>
</gene>
<dbReference type="Pfam" id="PF02668">
    <property type="entry name" value="TauD"/>
    <property type="match status" value="1"/>
</dbReference>
<name>A0ABV0D0D9_9SPHN</name>
<dbReference type="InterPro" id="IPR003819">
    <property type="entry name" value="TauD/TfdA-like"/>
</dbReference>
<evidence type="ECO:0000313" key="7">
    <source>
        <dbReference type="EMBL" id="MEN7538587.1"/>
    </source>
</evidence>
<evidence type="ECO:0000256" key="1">
    <source>
        <dbReference type="ARBA" id="ARBA00005896"/>
    </source>
</evidence>
<accession>A0ABV0D0D9</accession>
<dbReference type="PANTHER" id="PTHR30468:SF1">
    <property type="entry name" value="ALPHA-KETOGLUTARATE-DEPENDENT SULFONATE DIOXYGENASE"/>
    <property type="match status" value="1"/>
</dbReference>
<keyword evidence="8" id="KW-1185">Reference proteome</keyword>
<evidence type="ECO:0000259" key="6">
    <source>
        <dbReference type="Pfam" id="PF02668"/>
    </source>
</evidence>
<dbReference type="SUPFAM" id="SSF51197">
    <property type="entry name" value="Clavaminate synthase-like"/>
    <property type="match status" value="1"/>
</dbReference>
<dbReference type="Proteomes" id="UP001484535">
    <property type="component" value="Unassembled WGS sequence"/>
</dbReference>
<evidence type="ECO:0000256" key="3">
    <source>
        <dbReference type="ARBA" id="ARBA00022964"/>
    </source>
</evidence>
<evidence type="ECO:0000256" key="5">
    <source>
        <dbReference type="ARBA" id="ARBA00023004"/>
    </source>
</evidence>
<dbReference type="RefSeq" id="WP_346786046.1">
    <property type="nucleotide sequence ID" value="NZ_JBDLBR010000006.1"/>
</dbReference>
<dbReference type="Gene3D" id="3.60.130.10">
    <property type="entry name" value="Clavaminate synthase-like"/>
    <property type="match status" value="1"/>
</dbReference>
<organism evidence="7 8">
    <name type="scientific">Aurantiacibacter flavus</name>
    <dbReference type="NCBI Taxonomy" id="3145232"/>
    <lineage>
        <taxon>Bacteria</taxon>
        <taxon>Pseudomonadati</taxon>
        <taxon>Pseudomonadota</taxon>
        <taxon>Alphaproteobacteria</taxon>
        <taxon>Sphingomonadales</taxon>
        <taxon>Erythrobacteraceae</taxon>
        <taxon>Aurantiacibacter</taxon>
    </lineage>
</organism>
<dbReference type="PANTHER" id="PTHR30468">
    <property type="entry name" value="ALPHA-KETOGLUTARATE-DEPENDENT SULFONATE DIOXYGENASE"/>
    <property type="match status" value="1"/>
</dbReference>
<dbReference type="InterPro" id="IPR051323">
    <property type="entry name" value="AtsK-like"/>
</dbReference>
<evidence type="ECO:0000313" key="8">
    <source>
        <dbReference type="Proteomes" id="UP001484535"/>
    </source>
</evidence>
<protein>
    <submittedName>
        <fullName evidence="7">TauD/TfdA family dioxygenase</fullName>
    </submittedName>
</protein>
<feature type="domain" description="TauD/TfdA-like" evidence="6">
    <location>
        <begin position="22"/>
        <end position="277"/>
    </location>
</feature>
<keyword evidence="3 7" id="KW-0223">Dioxygenase</keyword>
<comment type="caution">
    <text evidence="7">The sequence shown here is derived from an EMBL/GenBank/DDBJ whole genome shotgun (WGS) entry which is preliminary data.</text>
</comment>
<evidence type="ECO:0000256" key="2">
    <source>
        <dbReference type="ARBA" id="ARBA00022723"/>
    </source>
</evidence>
<proteinExistence type="inferred from homology"/>
<dbReference type="GO" id="GO:0051213">
    <property type="term" value="F:dioxygenase activity"/>
    <property type="evidence" value="ECO:0007669"/>
    <property type="project" value="UniProtKB-KW"/>
</dbReference>
<comment type="similarity">
    <text evidence="1">Belongs to the TfdA dioxygenase family.</text>
</comment>
<reference evidence="7 8" key="1">
    <citation type="submission" date="2024-05" db="EMBL/GenBank/DDBJ databases">
        <authorList>
            <person name="Park S."/>
        </authorList>
    </citation>
    <scope>NUCLEOTIDE SEQUENCE [LARGE SCALE GENOMIC DNA]</scope>
    <source>
        <strain evidence="7 8">DGU5</strain>
    </source>
</reference>
<evidence type="ECO:0000256" key="4">
    <source>
        <dbReference type="ARBA" id="ARBA00023002"/>
    </source>
</evidence>
<dbReference type="InterPro" id="IPR042098">
    <property type="entry name" value="TauD-like_sf"/>
</dbReference>
<sequence>MPAAAMRLLLSRMCEVQFDALDVRPLTTNIGAEVSGLDLTQPLSNKVVDELHAAMARHQVLFFRDQHIDHESHKRFGRYFGELAYHSGVSGLEDHPEIVAIHADANSTFVAGEDWHTDLSEDAEPPMGSILYMHTVPPAGGDTLWSSMYAAYDALSPAMKEFLAPLTAVHDSNHIYRELFPDVDKTYPRNTHPLVRTHPVTRRKCLFLSKSKIVKINELTKAEGNALLGLLNAHVENPNFQVRFRWQPHSIAFWDNRCTQHFATWDYFPETRSGTRVTIAGDKPF</sequence>
<dbReference type="EMBL" id="JBDLBR010000006">
    <property type="protein sequence ID" value="MEN7538587.1"/>
    <property type="molecule type" value="Genomic_DNA"/>
</dbReference>
<keyword evidence="4" id="KW-0560">Oxidoreductase</keyword>